<sequence length="462" mass="53618">MNQKKLASNAKVREHVQWLLLASVLLIAMTMSMGVFAQKPVPSPSNNGTEKSNRSDTYLSKKQMRKSPEWRLQMSEILLGDGKSADADWQLAAAQLRVLKPEVDMRKFERFAIQRIVVGDVDFSIFHWLEDIRESMGVYKTDPHFFSGTPHKLLMTRKKGELVFSKYFDDIETFEFPQERDLPANESRFYQTKDVEWEQKCKRSNIRKNMNMHSDNYRICPSFLLAKSRGYEVILFSTIHSEDLNARYYSFDPKTGLLGSILEVHAKFGNSDLNYDRATNTIYVESHTMEVLPKEAQELPTLRQIQALKAFLQSGLGHRFCEIRRCIPGSSPLGSRSETVHRVELGVEGRFYENLKAFLGPYFLEQNNRDVLEWLQGEDNRIQELENESWEFRAIWICNFMGTFSAVNESQRILKAWEKIPVKARQEIIPSDIALYWAALGMEGLLKAFPNLLLENLEFRKE</sequence>
<feature type="compositionally biased region" description="Polar residues" evidence="1">
    <location>
        <begin position="44"/>
        <end position="60"/>
    </location>
</feature>
<organism evidence="2 3">
    <name type="scientific">Undibacterium flavidum</name>
    <dbReference type="NCBI Taxonomy" id="2762297"/>
    <lineage>
        <taxon>Bacteria</taxon>
        <taxon>Pseudomonadati</taxon>
        <taxon>Pseudomonadota</taxon>
        <taxon>Betaproteobacteria</taxon>
        <taxon>Burkholderiales</taxon>
        <taxon>Oxalobacteraceae</taxon>
        <taxon>Undibacterium</taxon>
    </lineage>
</organism>
<evidence type="ECO:0000313" key="2">
    <source>
        <dbReference type="EMBL" id="MBC3873677.1"/>
    </source>
</evidence>
<dbReference type="RefSeq" id="WP_186941715.1">
    <property type="nucleotide sequence ID" value="NZ_JACOGA010000007.1"/>
</dbReference>
<feature type="region of interest" description="Disordered" evidence="1">
    <location>
        <begin position="40"/>
        <end position="60"/>
    </location>
</feature>
<accession>A0ABR6YAS8</accession>
<proteinExistence type="predicted"/>
<evidence type="ECO:0000256" key="1">
    <source>
        <dbReference type="SAM" id="MobiDB-lite"/>
    </source>
</evidence>
<name>A0ABR6YAS8_9BURK</name>
<dbReference type="Proteomes" id="UP000624279">
    <property type="component" value="Unassembled WGS sequence"/>
</dbReference>
<protein>
    <submittedName>
        <fullName evidence="2">Uncharacterized protein</fullName>
    </submittedName>
</protein>
<reference evidence="2 3" key="1">
    <citation type="submission" date="2020-08" db="EMBL/GenBank/DDBJ databases">
        <title>Novel species isolated from subtropical streams in China.</title>
        <authorList>
            <person name="Lu H."/>
        </authorList>
    </citation>
    <scope>NUCLEOTIDE SEQUENCE [LARGE SCALE GENOMIC DNA]</scope>
    <source>
        <strain evidence="2 3">LX15W</strain>
    </source>
</reference>
<dbReference type="EMBL" id="JACOGA010000007">
    <property type="protein sequence ID" value="MBC3873677.1"/>
    <property type="molecule type" value="Genomic_DNA"/>
</dbReference>
<gene>
    <name evidence="2" type="ORF">H8K55_08760</name>
</gene>
<evidence type="ECO:0000313" key="3">
    <source>
        <dbReference type="Proteomes" id="UP000624279"/>
    </source>
</evidence>
<keyword evidence="3" id="KW-1185">Reference proteome</keyword>
<comment type="caution">
    <text evidence="2">The sequence shown here is derived from an EMBL/GenBank/DDBJ whole genome shotgun (WGS) entry which is preliminary data.</text>
</comment>